<sequence length="200" mass="22184">MKLALRALPFAILLTISSSMAATVNLGNAVDRTQGTEYSEYTITKITAISVVATTDNNPKLFGQWEACYKKTLNVPASPFQKYNYASLTISKDTSDLLVANNKARTLEVNEAALVSQYVALETQLNAQTKNECEIRVFTRVDLEATIKETNQTIRASLYLGKEGTKLNVSFGKWQDNMTGVDEIEELLPNKTPVELSFPY</sequence>
<dbReference type="RefSeq" id="WP_323575069.1">
    <property type="nucleotide sequence ID" value="NZ_JAYGJQ010000001.1"/>
</dbReference>
<dbReference type="Proteomes" id="UP001302274">
    <property type="component" value="Unassembled WGS sequence"/>
</dbReference>
<feature type="signal peptide" evidence="1">
    <location>
        <begin position="1"/>
        <end position="21"/>
    </location>
</feature>
<reference evidence="2 3" key="1">
    <citation type="submission" date="2023-11" db="EMBL/GenBank/DDBJ databases">
        <title>A Novel Polar Bacteriovorax (B. antarcticus) Isolated from the Biocrust in Antarctica.</title>
        <authorList>
            <person name="Mun W."/>
            <person name="Choi S.Y."/>
            <person name="Mitchell R.J."/>
        </authorList>
    </citation>
    <scope>NUCLEOTIDE SEQUENCE [LARGE SCALE GENOMIC DNA]</scope>
    <source>
        <strain evidence="2 3">PP10</strain>
    </source>
</reference>
<keyword evidence="1" id="KW-0732">Signal</keyword>
<evidence type="ECO:0000256" key="1">
    <source>
        <dbReference type="SAM" id="SignalP"/>
    </source>
</evidence>
<feature type="chain" id="PRO_5046747565" evidence="1">
    <location>
        <begin position="22"/>
        <end position="200"/>
    </location>
</feature>
<proteinExistence type="predicted"/>
<protein>
    <submittedName>
        <fullName evidence="2">Uncharacterized protein</fullName>
    </submittedName>
</protein>
<evidence type="ECO:0000313" key="2">
    <source>
        <dbReference type="EMBL" id="MEA9355509.1"/>
    </source>
</evidence>
<accession>A0ABU5VR43</accession>
<dbReference type="EMBL" id="JAYGJQ010000001">
    <property type="protein sequence ID" value="MEA9355509.1"/>
    <property type="molecule type" value="Genomic_DNA"/>
</dbReference>
<gene>
    <name evidence="2" type="ORF">SHI21_04830</name>
</gene>
<comment type="caution">
    <text evidence="2">The sequence shown here is derived from an EMBL/GenBank/DDBJ whole genome shotgun (WGS) entry which is preliminary data.</text>
</comment>
<organism evidence="2 3">
    <name type="scientific">Bacteriovorax antarcticus</name>
    <dbReference type="NCBI Taxonomy" id="3088717"/>
    <lineage>
        <taxon>Bacteria</taxon>
        <taxon>Pseudomonadati</taxon>
        <taxon>Bdellovibrionota</taxon>
        <taxon>Bacteriovoracia</taxon>
        <taxon>Bacteriovoracales</taxon>
        <taxon>Bacteriovoracaceae</taxon>
        <taxon>Bacteriovorax</taxon>
    </lineage>
</organism>
<evidence type="ECO:0000313" key="3">
    <source>
        <dbReference type="Proteomes" id="UP001302274"/>
    </source>
</evidence>
<name>A0ABU5VR43_9BACT</name>
<keyword evidence="3" id="KW-1185">Reference proteome</keyword>